<evidence type="ECO:0000313" key="4">
    <source>
        <dbReference type="Proteomes" id="UP000290900"/>
    </source>
</evidence>
<proteinExistence type="predicted"/>
<protein>
    <submittedName>
        <fullName evidence="3">DEKNAAC101753</fullName>
    </submittedName>
</protein>
<dbReference type="Gene3D" id="3.20.180.10">
    <property type="entry name" value="PNP-oxidase-like"/>
    <property type="match status" value="1"/>
</dbReference>
<dbReference type="InParanoid" id="A0A448YIM7"/>
<evidence type="ECO:0000313" key="3">
    <source>
        <dbReference type="EMBL" id="VEU20794.1"/>
    </source>
</evidence>
<dbReference type="InterPro" id="IPR037119">
    <property type="entry name" value="Haem_oxidase_HugZ-like_sf"/>
</dbReference>
<feature type="domain" description="DUF2470" evidence="2">
    <location>
        <begin position="3"/>
        <end position="80"/>
    </location>
</feature>
<keyword evidence="1" id="KW-0812">Transmembrane</keyword>
<feature type="transmembrane region" description="Helical" evidence="1">
    <location>
        <begin position="107"/>
        <end position="127"/>
    </location>
</feature>
<dbReference type="Pfam" id="PF10615">
    <property type="entry name" value="DUF2470"/>
    <property type="match status" value="1"/>
</dbReference>
<keyword evidence="1" id="KW-0472">Membrane</keyword>
<reference evidence="3 4" key="1">
    <citation type="submission" date="2018-12" db="EMBL/GenBank/DDBJ databases">
        <authorList>
            <person name="Tiukova I."/>
            <person name="Dainat J."/>
        </authorList>
    </citation>
    <scope>NUCLEOTIDE SEQUENCE [LARGE SCALE GENOMIC DNA]</scope>
</reference>
<organism evidence="3 4">
    <name type="scientific">Brettanomyces naardenensis</name>
    <name type="common">Yeast</name>
    <dbReference type="NCBI Taxonomy" id="13370"/>
    <lineage>
        <taxon>Eukaryota</taxon>
        <taxon>Fungi</taxon>
        <taxon>Dikarya</taxon>
        <taxon>Ascomycota</taxon>
        <taxon>Saccharomycotina</taxon>
        <taxon>Pichiomycetes</taxon>
        <taxon>Pichiales</taxon>
        <taxon>Pichiaceae</taxon>
        <taxon>Brettanomyces</taxon>
    </lineage>
</organism>
<evidence type="ECO:0000259" key="2">
    <source>
        <dbReference type="Pfam" id="PF10615"/>
    </source>
</evidence>
<dbReference type="PANTHER" id="PTHR37783">
    <property type="entry name" value="MEMBRANE PROTEIN, PUTATIVE (AFU_ORTHOLOGUE AFUA_1G04315)-RELATED"/>
    <property type="match status" value="1"/>
</dbReference>
<dbReference type="OrthoDB" id="5553410at2759"/>
<accession>A0A448YIM7</accession>
<name>A0A448YIM7_BRENA</name>
<dbReference type="EMBL" id="CAACVR010000007">
    <property type="protein sequence ID" value="VEU20794.1"/>
    <property type="molecule type" value="Genomic_DNA"/>
</dbReference>
<evidence type="ECO:0000256" key="1">
    <source>
        <dbReference type="SAM" id="Phobius"/>
    </source>
</evidence>
<dbReference type="AlphaFoldDB" id="A0A448YIM7"/>
<dbReference type="InterPro" id="IPR019595">
    <property type="entry name" value="DUF2470"/>
</dbReference>
<feature type="transmembrane region" description="Helical" evidence="1">
    <location>
        <begin position="139"/>
        <end position="158"/>
    </location>
</feature>
<dbReference type="Proteomes" id="UP000290900">
    <property type="component" value="Unassembled WGS sequence"/>
</dbReference>
<keyword evidence="4" id="KW-1185">Reference proteome</keyword>
<gene>
    <name evidence="3" type="ORF">BRENAR_LOCUS1529</name>
</gene>
<dbReference type="PANTHER" id="PTHR37783:SF1">
    <property type="entry name" value="MEMBRANE PROTEIN, PUTATIVE (AFU_ORTHOLOGUE AFUA_1G04315)-RELATED"/>
    <property type="match status" value="1"/>
</dbReference>
<sequence>MSSKQIIDYLNNGHQHNLEDFVVVYGKQNTSDVTHPKVEKLNLKSMTISFGPAVGRKLSNLNFAEPLKNYDGVKSIIKDMATQAAGKRGLSSYRLTEVPLPAKATEFAYYAAFSIMVLVVFLPLKVIDLLHNVFGVTQNTATIIIQVITWIANTLFVMHSTQTAMTLNPQLTKYRVPILQRVLCYILCLAEGSFFISRFESKCKGGEKSFLSKLSD</sequence>
<keyword evidence="1" id="KW-1133">Transmembrane helix</keyword>